<sequence>LDPEHHIFILRDTVNLKWQLLLSCERNTWSLERKIAFTVRDCKSRPSLGRRNPTRTQECHQGNNEGLTKQWAIEKFDNSAMKHKANSNLAFVKKSDIYHRMVSLRFASGICHLMDKINGAIKYFMSKLHNPTRSPHPINTCSASLSESRIQVGKEKKERSNNILSASLETTRLGMPTMAQTDCHNCSDLSESATRTRAYETDQFTHGHGPPIEEESQSQKQGMQEALNSVSVQSEYFKGISMSN</sequence>
<evidence type="ECO:0000313" key="2">
    <source>
        <dbReference type="EMBL" id="KFD52493.1"/>
    </source>
</evidence>
<dbReference type="EMBL" id="KL367499">
    <property type="protein sequence ID" value="KFD68972.1"/>
    <property type="molecule type" value="Genomic_DNA"/>
</dbReference>
<keyword evidence="4" id="KW-1185">Reference proteome</keyword>
<feature type="non-terminal residue" evidence="2">
    <location>
        <position position="1"/>
    </location>
</feature>
<evidence type="ECO:0000313" key="3">
    <source>
        <dbReference type="EMBL" id="KFD68972.1"/>
    </source>
</evidence>
<dbReference type="EMBL" id="KL363227">
    <property type="protein sequence ID" value="KFD52493.1"/>
    <property type="molecule type" value="Genomic_DNA"/>
</dbReference>
<evidence type="ECO:0000256" key="1">
    <source>
        <dbReference type="SAM" id="MobiDB-lite"/>
    </source>
</evidence>
<organism evidence="2 4">
    <name type="scientific">Trichuris suis</name>
    <name type="common">pig whipworm</name>
    <dbReference type="NCBI Taxonomy" id="68888"/>
    <lineage>
        <taxon>Eukaryota</taxon>
        <taxon>Metazoa</taxon>
        <taxon>Ecdysozoa</taxon>
        <taxon>Nematoda</taxon>
        <taxon>Enoplea</taxon>
        <taxon>Dorylaimia</taxon>
        <taxon>Trichinellida</taxon>
        <taxon>Trichuridae</taxon>
        <taxon>Trichuris</taxon>
    </lineage>
</organism>
<feature type="region of interest" description="Disordered" evidence="1">
    <location>
        <begin position="202"/>
        <end position="226"/>
    </location>
</feature>
<reference evidence="2 4" key="1">
    <citation type="journal article" date="2014" name="Nat. Genet.">
        <title>Genome and transcriptome of the porcine whipworm Trichuris suis.</title>
        <authorList>
            <person name="Jex A.R."/>
            <person name="Nejsum P."/>
            <person name="Schwarz E.M."/>
            <person name="Hu L."/>
            <person name="Young N.D."/>
            <person name="Hall R.S."/>
            <person name="Korhonen P.K."/>
            <person name="Liao S."/>
            <person name="Thamsborg S."/>
            <person name="Xia J."/>
            <person name="Xu P."/>
            <person name="Wang S."/>
            <person name="Scheerlinck J.P."/>
            <person name="Hofmann A."/>
            <person name="Sternberg P.W."/>
            <person name="Wang J."/>
            <person name="Gasser R.B."/>
        </authorList>
    </citation>
    <scope>NUCLEOTIDE SEQUENCE [LARGE SCALE GENOMIC DNA]</scope>
    <source>
        <strain evidence="3">DCEP-RM93F</strain>
        <strain evidence="2">DCEP-RM93M</strain>
    </source>
</reference>
<protein>
    <submittedName>
        <fullName evidence="2">Uncharacterized protein</fullName>
    </submittedName>
</protein>
<dbReference type="AlphaFoldDB" id="A0A085M5J7"/>
<accession>A0A085M5J7</accession>
<evidence type="ECO:0000313" key="4">
    <source>
        <dbReference type="Proteomes" id="UP000030764"/>
    </source>
</evidence>
<gene>
    <name evidence="2" type="ORF">M513_06690</name>
    <name evidence="3" type="ORF">M514_06690</name>
</gene>
<name>A0A085M5J7_9BILA</name>
<proteinExistence type="predicted"/>
<dbReference type="Proteomes" id="UP000030764">
    <property type="component" value="Unassembled WGS sequence"/>
</dbReference>
<dbReference type="Proteomes" id="UP000030758">
    <property type="component" value="Unassembled WGS sequence"/>
</dbReference>